<evidence type="ECO:0000313" key="2">
    <source>
        <dbReference type="EMBL" id="CAD2220427.1"/>
    </source>
</evidence>
<dbReference type="VEuPathDB" id="TriTrypDB:ADEAN_000794900"/>
<dbReference type="AlphaFoldDB" id="A0A7G2CMY2"/>
<keyword evidence="3" id="KW-1185">Reference proteome</keyword>
<name>A0A7G2CMY2_9TRYP</name>
<dbReference type="EMBL" id="LR877161">
    <property type="protein sequence ID" value="CAD2220427.1"/>
    <property type="molecule type" value="Genomic_DNA"/>
</dbReference>
<feature type="region of interest" description="Disordered" evidence="1">
    <location>
        <begin position="38"/>
        <end position="64"/>
    </location>
</feature>
<feature type="compositionally biased region" description="Acidic residues" evidence="1">
    <location>
        <begin position="46"/>
        <end position="56"/>
    </location>
</feature>
<protein>
    <submittedName>
        <fullName evidence="2">Uncharacterized protein</fullName>
    </submittedName>
</protein>
<proteinExistence type="predicted"/>
<gene>
    <name evidence="2" type="ORF">ADEAN_000794900</name>
</gene>
<evidence type="ECO:0000313" key="3">
    <source>
        <dbReference type="Proteomes" id="UP000515908"/>
    </source>
</evidence>
<evidence type="ECO:0000256" key="1">
    <source>
        <dbReference type="SAM" id="MobiDB-lite"/>
    </source>
</evidence>
<sequence>MPLIVCIGLSCTAFITDVIVHFRYRSFCKKVLAERAARREGREMTEEGGEGEEAVAGDEPTKACDDGYVEESAALDDGFSPRDKDSKASK</sequence>
<reference evidence="2 3" key="1">
    <citation type="submission" date="2020-08" db="EMBL/GenBank/DDBJ databases">
        <authorList>
            <person name="Newling K."/>
            <person name="Davey J."/>
            <person name="Forrester S."/>
        </authorList>
    </citation>
    <scope>NUCLEOTIDE SEQUENCE [LARGE SCALE GENOMIC DNA]</scope>
    <source>
        <strain evidence="3">Crithidia deanei Carvalho (ATCC PRA-265)</strain>
    </source>
</reference>
<dbReference type="Proteomes" id="UP000515908">
    <property type="component" value="Chromosome 17"/>
</dbReference>
<organism evidence="2 3">
    <name type="scientific">Angomonas deanei</name>
    <dbReference type="NCBI Taxonomy" id="59799"/>
    <lineage>
        <taxon>Eukaryota</taxon>
        <taxon>Discoba</taxon>
        <taxon>Euglenozoa</taxon>
        <taxon>Kinetoplastea</taxon>
        <taxon>Metakinetoplastina</taxon>
        <taxon>Trypanosomatida</taxon>
        <taxon>Trypanosomatidae</taxon>
        <taxon>Strigomonadinae</taxon>
        <taxon>Angomonas</taxon>
    </lineage>
</organism>
<accession>A0A7G2CMY2</accession>